<dbReference type="InterPro" id="IPR003399">
    <property type="entry name" value="Mce/MlaD"/>
</dbReference>
<dbReference type="GO" id="GO:0005576">
    <property type="term" value="C:extracellular region"/>
    <property type="evidence" value="ECO:0007669"/>
    <property type="project" value="TreeGrafter"/>
</dbReference>
<keyword evidence="5" id="KW-1185">Reference proteome</keyword>
<evidence type="ECO:0000313" key="5">
    <source>
        <dbReference type="Proteomes" id="UP000572007"/>
    </source>
</evidence>
<dbReference type="InterPro" id="IPR052336">
    <property type="entry name" value="MlaD_Phospholipid_Transporter"/>
</dbReference>
<feature type="domain" description="Mce/MlaD" evidence="2">
    <location>
        <begin position="74"/>
        <end position="146"/>
    </location>
</feature>
<evidence type="ECO:0000259" key="2">
    <source>
        <dbReference type="Pfam" id="PF02470"/>
    </source>
</evidence>
<dbReference type="EMBL" id="JAAXOM010000001">
    <property type="protein sequence ID" value="NKX85909.1"/>
    <property type="molecule type" value="Genomic_DNA"/>
</dbReference>
<dbReference type="PANTHER" id="PTHR33371:SF18">
    <property type="entry name" value="MCE-FAMILY PROTEIN MCE3C"/>
    <property type="match status" value="1"/>
</dbReference>
<keyword evidence="1" id="KW-1133">Transmembrane helix</keyword>
<dbReference type="InterPro" id="IPR024516">
    <property type="entry name" value="Mce_C"/>
</dbReference>
<dbReference type="Pfam" id="PF11887">
    <property type="entry name" value="Mce4_CUP1"/>
    <property type="match status" value="1"/>
</dbReference>
<evidence type="ECO:0000313" key="4">
    <source>
        <dbReference type="EMBL" id="NKX85909.1"/>
    </source>
</evidence>
<name>A0A846VYL6_9NOCA</name>
<evidence type="ECO:0000256" key="1">
    <source>
        <dbReference type="SAM" id="Phobius"/>
    </source>
</evidence>
<comment type="caution">
    <text evidence="4">The sequence shown here is derived from an EMBL/GenBank/DDBJ whole genome shotgun (WGS) entry which is preliminary data.</text>
</comment>
<keyword evidence="1" id="KW-0472">Membrane</keyword>
<feature type="domain" description="Mammalian cell entry C-terminal" evidence="3">
    <location>
        <begin position="155"/>
        <end position="350"/>
    </location>
</feature>
<dbReference type="Proteomes" id="UP000572007">
    <property type="component" value="Unassembled WGS sequence"/>
</dbReference>
<reference evidence="4 5" key="1">
    <citation type="submission" date="2020-04" db="EMBL/GenBank/DDBJ databases">
        <title>MicrobeNet Type strains.</title>
        <authorList>
            <person name="Nicholson A.C."/>
        </authorList>
    </citation>
    <scope>NUCLEOTIDE SEQUENCE [LARGE SCALE GENOMIC DNA]</scope>
    <source>
        <strain evidence="4 5">DSM 44960</strain>
    </source>
</reference>
<sequence>MFDRRDLHPRARGGAGADRRVRGGAVPRFRALLGHRADGRAGDLRWGLAGLCGAVLLMIALGVVAVVGTEAERVYHAELADAGALRAGDDVRVAGISVGRVRGLTLLADRVRMEFTVREDVTVGDQTILEIRMLTVVGGYYVALRPAGSTPLGSATIPRERVILPYNLTEVFQDAVRPVREIDGAVLRQNLAALSTSFDGSPDAFRSALKAAGDLVAVLNAQNADISRALAFADEYLTALNGSSQVLAQLVRNLHTLETLVQTNKAIVSQALGDLSDVLRKASPLGRAWDRDLRARAQPLADAVTGLETLGTQLGSLFEALVALEQRLTPLLAGGDGASIDHSAVTIVPDRICVPVPGGGC</sequence>
<accession>A0A846VYL6</accession>
<feature type="transmembrane region" description="Helical" evidence="1">
    <location>
        <begin position="46"/>
        <end position="67"/>
    </location>
</feature>
<dbReference type="AlphaFoldDB" id="A0A846VYL6"/>
<evidence type="ECO:0000259" key="3">
    <source>
        <dbReference type="Pfam" id="PF11887"/>
    </source>
</evidence>
<keyword evidence="1" id="KW-0812">Transmembrane</keyword>
<dbReference type="Pfam" id="PF02470">
    <property type="entry name" value="MlaD"/>
    <property type="match status" value="1"/>
</dbReference>
<protein>
    <submittedName>
        <fullName evidence="4">MCE family protein</fullName>
    </submittedName>
</protein>
<gene>
    <name evidence="4" type="ORF">HGA10_01095</name>
</gene>
<organism evidence="4 5">
    <name type="scientific">Nocardia coubleae</name>
    <dbReference type="NCBI Taxonomy" id="356147"/>
    <lineage>
        <taxon>Bacteria</taxon>
        <taxon>Bacillati</taxon>
        <taxon>Actinomycetota</taxon>
        <taxon>Actinomycetes</taxon>
        <taxon>Mycobacteriales</taxon>
        <taxon>Nocardiaceae</taxon>
        <taxon>Nocardia</taxon>
    </lineage>
</organism>
<dbReference type="PANTHER" id="PTHR33371">
    <property type="entry name" value="INTERMEMBRANE PHOSPHOLIPID TRANSPORT SYSTEM BINDING PROTEIN MLAD-RELATED"/>
    <property type="match status" value="1"/>
</dbReference>
<proteinExistence type="predicted"/>